<protein>
    <recommendedName>
        <fullName evidence="3">Methyltransferase</fullName>
        <ecNumber evidence="3">2.1.1.-</ecNumber>
    </recommendedName>
</protein>
<dbReference type="RefSeq" id="WP_196882737.1">
    <property type="nucleotide sequence ID" value="NZ_CP065202.1"/>
</dbReference>
<gene>
    <name evidence="5" type="ORF">I5R27_17005</name>
</gene>
<dbReference type="SUPFAM" id="SSF53335">
    <property type="entry name" value="S-adenosyl-L-methionine-dependent methyltransferases"/>
    <property type="match status" value="1"/>
</dbReference>
<dbReference type="InterPro" id="IPR029063">
    <property type="entry name" value="SAM-dependent_MTases_sf"/>
</dbReference>
<accession>A0A9Q6YD34</accession>
<evidence type="ECO:0000256" key="3">
    <source>
        <dbReference type="RuleBase" id="RU362026"/>
    </source>
</evidence>
<keyword evidence="1" id="KW-0489">Methyltransferase</keyword>
<reference evidence="5 6" key="1">
    <citation type="submission" date="2020-11" db="EMBL/GenBank/DDBJ databases">
        <title>The Complete Genome of Pseudomonas fragi A13BB.</title>
        <authorList>
            <person name="Awolope O.K."/>
            <person name="O'Driscoll N.H."/>
            <person name="Di Salvo A."/>
            <person name="Lamb A.J."/>
        </authorList>
    </citation>
    <scope>NUCLEOTIDE SEQUENCE [LARGE SCALE GENOMIC DNA]</scope>
    <source>
        <strain evidence="5 6">A13BB</strain>
    </source>
</reference>
<dbReference type="InterPro" id="IPR002941">
    <property type="entry name" value="DNA_methylase_N4/N6"/>
</dbReference>
<organism evidence="5 6">
    <name type="scientific">Pseudomonas fragi</name>
    <dbReference type="NCBI Taxonomy" id="296"/>
    <lineage>
        <taxon>Bacteria</taxon>
        <taxon>Pseudomonadati</taxon>
        <taxon>Pseudomonadota</taxon>
        <taxon>Gammaproteobacteria</taxon>
        <taxon>Pseudomonadales</taxon>
        <taxon>Pseudomonadaceae</taxon>
        <taxon>Pseudomonas</taxon>
    </lineage>
</organism>
<evidence type="ECO:0000259" key="4">
    <source>
        <dbReference type="Pfam" id="PF01555"/>
    </source>
</evidence>
<dbReference type="EC" id="2.1.1.-" evidence="3"/>
<evidence type="ECO:0000256" key="1">
    <source>
        <dbReference type="ARBA" id="ARBA00022603"/>
    </source>
</evidence>
<name>A0A9Q6YD34_PSEFR</name>
<dbReference type="Pfam" id="PF01555">
    <property type="entry name" value="N6_N4_Mtase"/>
    <property type="match status" value="1"/>
</dbReference>
<dbReference type="AlphaFoldDB" id="A0A9Q6YD34"/>
<dbReference type="Gene3D" id="3.40.50.150">
    <property type="entry name" value="Vaccinia Virus protein VP39"/>
    <property type="match status" value="1"/>
</dbReference>
<dbReference type="InterPro" id="IPR001091">
    <property type="entry name" value="RM_Methyltransferase"/>
</dbReference>
<dbReference type="EMBL" id="CP065202">
    <property type="protein sequence ID" value="QPL30522.1"/>
    <property type="molecule type" value="Genomic_DNA"/>
</dbReference>
<dbReference type="Proteomes" id="UP000594467">
    <property type="component" value="Chromosome"/>
</dbReference>
<dbReference type="REBASE" id="480434">
    <property type="entry name" value="M.PfrA13BBORF17005P"/>
</dbReference>
<sequence length="311" mass="34732">MSIATDPHGFVDVPHNTILCGDSIELIKRLPSNSVHLILSDIPYGIGLDDWDVLHANSNSAYGGASPAQGKAGAVFKKRGKPINGWSEADKRIPYEYQEWCSTWAAEWLRVLKPGGSVMIFAGRRFSHRAISALEDAGFNFRDLLGWTRPRAVHRAQRISIVFDRRSNNESSEFWEGWRVGNLKPTFEPIIWAFKPYRITIADNVLEHQLGAYNQDKFEQYFGTKDNVFECGMAPGEGGLHPAQKPVRLMEALIDLVTIPGQTVIDPFAGSGTTGVAANKLGRNFILMESNPELCEVARKRIIQPKQQQLI</sequence>
<dbReference type="GO" id="GO:0008170">
    <property type="term" value="F:N-methyltransferase activity"/>
    <property type="evidence" value="ECO:0007669"/>
    <property type="project" value="InterPro"/>
</dbReference>
<comment type="similarity">
    <text evidence="3">Belongs to the N(4)/N(6)-methyltransferase family.</text>
</comment>
<evidence type="ECO:0000313" key="6">
    <source>
        <dbReference type="Proteomes" id="UP000594467"/>
    </source>
</evidence>
<dbReference type="GO" id="GO:0032259">
    <property type="term" value="P:methylation"/>
    <property type="evidence" value="ECO:0007669"/>
    <property type="project" value="UniProtKB-KW"/>
</dbReference>
<proteinExistence type="inferred from homology"/>
<dbReference type="PRINTS" id="PR00508">
    <property type="entry name" value="S21N4MTFRASE"/>
</dbReference>
<evidence type="ECO:0000313" key="5">
    <source>
        <dbReference type="EMBL" id="QPL30522.1"/>
    </source>
</evidence>
<feature type="domain" description="DNA methylase N-4/N-6" evidence="4">
    <location>
        <begin position="35"/>
        <end position="299"/>
    </location>
</feature>
<evidence type="ECO:0000256" key="2">
    <source>
        <dbReference type="ARBA" id="ARBA00022679"/>
    </source>
</evidence>
<dbReference type="GO" id="GO:0003677">
    <property type="term" value="F:DNA binding"/>
    <property type="evidence" value="ECO:0007669"/>
    <property type="project" value="InterPro"/>
</dbReference>
<keyword evidence="2" id="KW-0808">Transferase</keyword>